<dbReference type="InterPro" id="IPR050808">
    <property type="entry name" value="Phage_Integrase"/>
</dbReference>
<dbReference type="SUPFAM" id="SSF56349">
    <property type="entry name" value="DNA breaking-rejoining enzymes"/>
    <property type="match status" value="1"/>
</dbReference>
<dbReference type="Gene3D" id="1.10.150.130">
    <property type="match status" value="1"/>
</dbReference>
<dbReference type="AlphaFoldDB" id="A0A0M6ZQ03"/>
<evidence type="ECO:0000259" key="4">
    <source>
        <dbReference type="Pfam" id="PF13356"/>
    </source>
</evidence>
<proteinExistence type="inferred from homology"/>
<dbReference type="InterPro" id="IPR011010">
    <property type="entry name" value="DNA_brk_join_enz"/>
</dbReference>
<keyword evidence="2" id="KW-0229">DNA integration</keyword>
<dbReference type="RefSeq" id="WP_082442692.1">
    <property type="nucleotide sequence ID" value="NZ_CXWA01000022.1"/>
</dbReference>
<organism evidence="5 6">
    <name type="scientific">Roseibium album</name>
    <dbReference type="NCBI Taxonomy" id="311410"/>
    <lineage>
        <taxon>Bacteria</taxon>
        <taxon>Pseudomonadati</taxon>
        <taxon>Pseudomonadota</taxon>
        <taxon>Alphaproteobacteria</taxon>
        <taxon>Hyphomicrobiales</taxon>
        <taxon>Stappiaceae</taxon>
        <taxon>Roseibium</taxon>
    </lineage>
</organism>
<keyword evidence="6" id="KW-1185">Reference proteome</keyword>
<dbReference type="PANTHER" id="PTHR30629:SF2">
    <property type="entry name" value="PROPHAGE INTEGRASE INTS-RELATED"/>
    <property type="match status" value="1"/>
</dbReference>
<keyword evidence="3" id="KW-0238">DNA-binding</keyword>
<evidence type="ECO:0000313" key="6">
    <source>
        <dbReference type="Proteomes" id="UP000049983"/>
    </source>
</evidence>
<comment type="similarity">
    <text evidence="1">Belongs to the 'phage' integrase family.</text>
</comment>
<reference evidence="6" key="1">
    <citation type="submission" date="2015-07" db="EMBL/GenBank/DDBJ databases">
        <authorList>
            <person name="Rodrigo-Torres Lidia"/>
            <person name="Arahal R.David."/>
        </authorList>
    </citation>
    <scope>NUCLEOTIDE SEQUENCE [LARGE SCALE GENOMIC DNA]</scope>
    <source>
        <strain evidence="6">CECT 5096</strain>
    </source>
</reference>
<evidence type="ECO:0000256" key="3">
    <source>
        <dbReference type="ARBA" id="ARBA00023125"/>
    </source>
</evidence>
<name>A0A0M6ZQ03_9HYPH</name>
<dbReference type="InterPro" id="IPR010998">
    <property type="entry name" value="Integrase_recombinase_N"/>
</dbReference>
<dbReference type="InterPro" id="IPR038488">
    <property type="entry name" value="Integrase_DNA-bd_sf"/>
</dbReference>
<dbReference type="GO" id="GO:0015074">
    <property type="term" value="P:DNA integration"/>
    <property type="evidence" value="ECO:0007669"/>
    <property type="project" value="UniProtKB-KW"/>
</dbReference>
<accession>A0A0M6ZQ03</accession>
<dbReference type="Pfam" id="PF13356">
    <property type="entry name" value="Arm-DNA-bind_3"/>
    <property type="match status" value="1"/>
</dbReference>
<dbReference type="OrthoDB" id="9795573at2"/>
<evidence type="ECO:0000256" key="2">
    <source>
        <dbReference type="ARBA" id="ARBA00022908"/>
    </source>
</evidence>
<gene>
    <name evidence="5" type="primary">intS</name>
    <name evidence="5" type="ORF">LA5096_03152</name>
</gene>
<dbReference type="GO" id="GO:0003677">
    <property type="term" value="F:DNA binding"/>
    <property type="evidence" value="ECO:0007669"/>
    <property type="project" value="UniProtKB-KW"/>
</dbReference>
<dbReference type="PANTHER" id="PTHR30629">
    <property type="entry name" value="PROPHAGE INTEGRASE"/>
    <property type="match status" value="1"/>
</dbReference>
<dbReference type="GeneID" id="97673730"/>
<dbReference type="InterPro" id="IPR025166">
    <property type="entry name" value="Integrase_DNA_bind_dom"/>
</dbReference>
<dbReference type="Gene3D" id="3.30.160.390">
    <property type="entry name" value="Integrase, DNA-binding domain"/>
    <property type="match status" value="1"/>
</dbReference>
<evidence type="ECO:0000256" key="1">
    <source>
        <dbReference type="ARBA" id="ARBA00008857"/>
    </source>
</evidence>
<protein>
    <submittedName>
        <fullName evidence="5">Putative prophage CPS-53 integrase</fullName>
    </submittedName>
</protein>
<dbReference type="Proteomes" id="UP000049983">
    <property type="component" value="Unassembled WGS sequence"/>
</dbReference>
<dbReference type="EMBL" id="CXWC01000011">
    <property type="protein sequence ID" value="CTQ72205.1"/>
    <property type="molecule type" value="Genomic_DNA"/>
</dbReference>
<dbReference type="STRING" id="311410.LA5095_00011"/>
<evidence type="ECO:0000313" key="5">
    <source>
        <dbReference type="EMBL" id="CTQ72205.1"/>
    </source>
</evidence>
<sequence>MVQTTGFEPPSFGATIRRSMCSTTSHRISRHPKHLYFSICYFIFPSQHDSKCVYSSHLVSRVFYPERPPNMPSNSLSDIRLRRIKPPAVGRSELSDKTVPGLKFRITANGRKTWSVQVNIDGHKRRFTIGEYPTVGLAEARKEALRLRVEAYHGRDPIKERREKRKAREADTRTVSDAIDEYAERQLVPNLRTARERESQLRSALASKASSQISKLTRKDLQTAIDRKATEGARYAANRIRAALVAFSKWCWRRGYIIEDIGIGTSKR</sequence>
<feature type="domain" description="Integrase DNA-binding" evidence="4">
    <location>
        <begin position="76"/>
        <end position="164"/>
    </location>
</feature>